<gene>
    <name evidence="2" type="ORF">S12H4_08123</name>
</gene>
<dbReference type="EMBL" id="BARW01003097">
    <property type="protein sequence ID" value="GAI63332.1"/>
    <property type="molecule type" value="Genomic_DNA"/>
</dbReference>
<sequence length="45" mass="4998">SAVQGESQADEEIAPKNECSNAVSELSESFQEKERQVFLSDLRLV</sequence>
<evidence type="ECO:0000256" key="1">
    <source>
        <dbReference type="SAM" id="MobiDB-lite"/>
    </source>
</evidence>
<name>X1Q480_9ZZZZ</name>
<proteinExistence type="predicted"/>
<accession>X1Q480</accession>
<reference evidence="2" key="1">
    <citation type="journal article" date="2014" name="Front. Microbiol.">
        <title>High frequency of phylogenetically diverse reductive dehalogenase-homologous genes in deep subseafloor sedimentary metagenomes.</title>
        <authorList>
            <person name="Kawai M."/>
            <person name="Futagami T."/>
            <person name="Toyoda A."/>
            <person name="Takaki Y."/>
            <person name="Nishi S."/>
            <person name="Hori S."/>
            <person name="Arai W."/>
            <person name="Tsubouchi T."/>
            <person name="Morono Y."/>
            <person name="Uchiyama I."/>
            <person name="Ito T."/>
            <person name="Fujiyama A."/>
            <person name="Inagaki F."/>
            <person name="Takami H."/>
        </authorList>
    </citation>
    <scope>NUCLEOTIDE SEQUENCE</scope>
    <source>
        <strain evidence="2">Expedition CK06-06</strain>
    </source>
</reference>
<evidence type="ECO:0000313" key="2">
    <source>
        <dbReference type="EMBL" id="GAI63332.1"/>
    </source>
</evidence>
<feature type="region of interest" description="Disordered" evidence="1">
    <location>
        <begin position="1"/>
        <end position="29"/>
    </location>
</feature>
<comment type="caution">
    <text evidence="2">The sequence shown here is derived from an EMBL/GenBank/DDBJ whole genome shotgun (WGS) entry which is preliminary data.</text>
</comment>
<organism evidence="2">
    <name type="scientific">marine sediment metagenome</name>
    <dbReference type="NCBI Taxonomy" id="412755"/>
    <lineage>
        <taxon>unclassified sequences</taxon>
        <taxon>metagenomes</taxon>
        <taxon>ecological metagenomes</taxon>
    </lineage>
</organism>
<feature type="non-terminal residue" evidence="2">
    <location>
        <position position="1"/>
    </location>
</feature>
<dbReference type="AlphaFoldDB" id="X1Q480"/>
<protein>
    <submittedName>
        <fullName evidence="2">Uncharacterized protein</fullName>
    </submittedName>
</protein>
<feature type="compositionally biased region" description="Polar residues" evidence="1">
    <location>
        <begin position="18"/>
        <end position="29"/>
    </location>
</feature>